<evidence type="ECO:0000256" key="2">
    <source>
        <dbReference type="ARBA" id="ARBA00023136"/>
    </source>
</evidence>
<name>A0ABY1ZFS6_9GAMM</name>
<keyword evidence="9" id="KW-1185">Reference proteome</keyword>
<evidence type="ECO:0000256" key="1">
    <source>
        <dbReference type="ARBA" id="ARBA00004442"/>
    </source>
</evidence>
<evidence type="ECO:0000256" key="6">
    <source>
        <dbReference type="SAM" id="SignalP"/>
    </source>
</evidence>
<keyword evidence="3" id="KW-0998">Cell outer membrane</keyword>
<dbReference type="InterPro" id="IPR006690">
    <property type="entry name" value="OMPA-like_CS"/>
</dbReference>
<dbReference type="CDD" id="cd07185">
    <property type="entry name" value="OmpA_C-like"/>
    <property type="match status" value="1"/>
</dbReference>
<dbReference type="PRINTS" id="PR01023">
    <property type="entry name" value="NAFLGMOTY"/>
</dbReference>
<dbReference type="PROSITE" id="PS01068">
    <property type="entry name" value="OMPA_1"/>
    <property type="match status" value="1"/>
</dbReference>
<dbReference type="Gene3D" id="3.30.1330.60">
    <property type="entry name" value="OmpA-like domain"/>
    <property type="match status" value="1"/>
</dbReference>
<dbReference type="InterPro" id="IPR006664">
    <property type="entry name" value="OMP_bac"/>
</dbReference>
<feature type="signal peptide" evidence="6">
    <location>
        <begin position="1"/>
        <end position="22"/>
    </location>
</feature>
<dbReference type="PRINTS" id="PR01021">
    <property type="entry name" value="OMPADOMAIN"/>
</dbReference>
<dbReference type="InterPro" id="IPR050330">
    <property type="entry name" value="Bact_OuterMem_StrucFunc"/>
</dbReference>
<dbReference type="PANTHER" id="PTHR30329">
    <property type="entry name" value="STATOR ELEMENT OF FLAGELLAR MOTOR COMPLEX"/>
    <property type="match status" value="1"/>
</dbReference>
<evidence type="ECO:0000313" key="9">
    <source>
        <dbReference type="Proteomes" id="UP000313645"/>
    </source>
</evidence>
<comment type="subcellular location">
    <subcellularLocation>
        <location evidence="1">Cell outer membrane</location>
    </subcellularLocation>
</comment>
<keyword evidence="2 4" id="KW-0472">Membrane</keyword>
<evidence type="ECO:0000256" key="5">
    <source>
        <dbReference type="SAM" id="Coils"/>
    </source>
</evidence>
<feature type="chain" id="PRO_5045345534" evidence="6">
    <location>
        <begin position="23"/>
        <end position="276"/>
    </location>
</feature>
<dbReference type="InterPro" id="IPR036737">
    <property type="entry name" value="OmpA-like_sf"/>
</dbReference>
<dbReference type="PROSITE" id="PS51123">
    <property type="entry name" value="OMPA_2"/>
    <property type="match status" value="1"/>
</dbReference>
<keyword evidence="5" id="KW-0175">Coiled coil</keyword>
<keyword evidence="6" id="KW-0732">Signal</keyword>
<dbReference type="Pfam" id="PF00691">
    <property type="entry name" value="OmpA"/>
    <property type="match status" value="1"/>
</dbReference>
<dbReference type="EMBL" id="SJDL01000058">
    <property type="protein sequence ID" value="TBW47757.1"/>
    <property type="molecule type" value="Genomic_DNA"/>
</dbReference>
<dbReference type="SUPFAM" id="SSF103088">
    <property type="entry name" value="OmpA-like"/>
    <property type="match status" value="1"/>
</dbReference>
<feature type="coiled-coil region" evidence="5">
    <location>
        <begin position="126"/>
        <end position="157"/>
    </location>
</feature>
<reference evidence="8 9" key="1">
    <citation type="submission" date="2019-02" db="EMBL/GenBank/DDBJ databases">
        <title>Marinobacter halodurans sp. nov., a marine bacterium isolated from sea tidal flat.</title>
        <authorList>
            <person name="Yoo Y."/>
            <person name="Lee D.W."/>
            <person name="Kim B.S."/>
            <person name="Kim J.-J."/>
        </authorList>
    </citation>
    <scope>NUCLEOTIDE SEQUENCE [LARGE SCALE GENOMIC DNA]</scope>
    <source>
        <strain evidence="8 9">YJ-S3-2</strain>
    </source>
</reference>
<dbReference type="PROSITE" id="PS51257">
    <property type="entry name" value="PROKAR_LIPOPROTEIN"/>
    <property type="match status" value="1"/>
</dbReference>
<feature type="domain" description="OmpA-like" evidence="7">
    <location>
        <begin position="159"/>
        <end position="276"/>
    </location>
</feature>
<proteinExistence type="predicted"/>
<evidence type="ECO:0000259" key="7">
    <source>
        <dbReference type="PROSITE" id="PS51123"/>
    </source>
</evidence>
<accession>A0ABY1ZFS6</accession>
<evidence type="ECO:0000256" key="4">
    <source>
        <dbReference type="PROSITE-ProRule" id="PRU00473"/>
    </source>
</evidence>
<dbReference type="PANTHER" id="PTHR30329:SF21">
    <property type="entry name" value="LIPOPROTEIN YIAD-RELATED"/>
    <property type="match status" value="1"/>
</dbReference>
<protein>
    <submittedName>
        <fullName evidence="8">OmpA family protein</fullName>
    </submittedName>
</protein>
<sequence>MNQNVKRGGMLVALLCSSLVVASCATGPTAPMGAENVRGKLTTLQEDPNLADRARMELRDAEVAVRLAEQPLPDDDAALGQHRVYMADRAVAIAEAKATTRYAEDQRTRFGEERAAARLNARTLEVSKAREDAAEAAALAMQQEAEYQSQIAALQAEVTDRGVVLTLGDVLFATGSAKLQGGASSNLNRLVDFLNQYPDRNAQIEGHTDNVGSADYNQRLSQDRADSVRHYLTQQGIASQRLSTSGLGMDRPVANNDTPTGRQQNRRVEIIIENPS</sequence>
<organism evidence="8 9">
    <name type="scientific">Marinobacter halodurans</name>
    <dbReference type="NCBI Taxonomy" id="2528979"/>
    <lineage>
        <taxon>Bacteria</taxon>
        <taxon>Pseudomonadati</taxon>
        <taxon>Pseudomonadota</taxon>
        <taxon>Gammaproteobacteria</taxon>
        <taxon>Pseudomonadales</taxon>
        <taxon>Marinobacteraceae</taxon>
        <taxon>Marinobacter</taxon>
    </lineage>
</organism>
<dbReference type="InterPro" id="IPR006665">
    <property type="entry name" value="OmpA-like"/>
</dbReference>
<comment type="caution">
    <text evidence="8">The sequence shown here is derived from an EMBL/GenBank/DDBJ whole genome shotgun (WGS) entry which is preliminary data.</text>
</comment>
<dbReference type="Proteomes" id="UP000313645">
    <property type="component" value="Unassembled WGS sequence"/>
</dbReference>
<evidence type="ECO:0000313" key="8">
    <source>
        <dbReference type="EMBL" id="TBW47757.1"/>
    </source>
</evidence>
<gene>
    <name evidence="8" type="ORF">EZI54_22205</name>
</gene>
<evidence type="ECO:0000256" key="3">
    <source>
        <dbReference type="ARBA" id="ARBA00023237"/>
    </source>
</evidence>